<dbReference type="AlphaFoldDB" id="A0A1G5UWW8"/>
<evidence type="ECO:0000313" key="1">
    <source>
        <dbReference type="EMBL" id="SDA38124.1"/>
    </source>
</evidence>
<protein>
    <submittedName>
        <fullName evidence="1">Uncharacterized protein</fullName>
    </submittedName>
</protein>
<dbReference type="EMBL" id="FMXE01000002">
    <property type="protein sequence ID" value="SDA38124.1"/>
    <property type="molecule type" value="Genomic_DNA"/>
</dbReference>
<proteinExistence type="predicted"/>
<evidence type="ECO:0000313" key="2">
    <source>
        <dbReference type="Proteomes" id="UP000198756"/>
    </source>
</evidence>
<reference evidence="2" key="1">
    <citation type="submission" date="2016-10" db="EMBL/GenBank/DDBJ databases">
        <authorList>
            <person name="Varghese N."/>
            <person name="Submissions S."/>
        </authorList>
    </citation>
    <scope>NUCLEOTIDE SEQUENCE [LARGE SCALE GENOMIC DNA]</scope>
    <source>
        <strain evidence="2">DSM 22703</strain>
    </source>
</reference>
<accession>A0A1G5UWW8</accession>
<gene>
    <name evidence="1" type="ORF">SAMN03080617_00141</name>
</gene>
<keyword evidence="2" id="KW-1185">Reference proteome</keyword>
<dbReference type="Proteomes" id="UP000198756">
    <property type="component" value="Unassembled WGS sequence"/>
</dbReference>
<sequence length="70" mass="7667">MEAIILKSKSSKNLKQIKELAKALGVEFSIIKDELAEDLALANAIESGKTGEYVDLANFLGELKNENSDR</sequence>
<organism evidence="1 2">
    <name type="scientific">Algoriphagus alkaliphilus</name>
    <dbReference type="NCBI Taxonomy" id="279824"/>
    <lineage>
        <taxon>Bacteria</taxon>
        <taxon>Pseudomonadati</taxon>
        <taxon>Bacteroidota</taxon>
        <taxon>Cytophagia</taxon>
        <taxon>Cytophagales</taxon>
        <taxon>Cyclobacteriaceae</taxon>
        <taxon>Algoriphagus</taxon>
    </lineage>
</organism>
<name>A0A1G5UWW8_9BACT</name>
<dbReference type="STRING" id="279824.SAMN03080617_00141"/>